<dbReference type="EMBL" id="QQBG01000008">
    <property type="protein sequence ID" value="RDB31760.1"/>
    <property type="molecule type" value="Genomic_DNA"/>
</dbReference>
<organism evidence="2 3">
    <name type="scientific">Candidatus Similichlamydia laticola</name>
    <dbReference type="NCBI Taxonomy" id="2170265"/>
    <lineage>
        <taxon>Bacteria</taxon>
        <taxon>Pseudomonadati</taxon>
        <taxon>Chlamydiota</taxon>
        <taxon>Chlamydiia</taxon>
        <taxon>Parachlamydiales</taxon>
        <taxon>Candidatus Parilichlamydiaceae</taxon>
        <taxon>Candidatus Similichlamydia</taxon>
    </lineage>
</organism>
<protein>
    <recommendedName>
        <fullName evidence="1">BFN domain-containing protein</fullName>
    </recommendedName>
</protein>
<dbReference type="PROSITE" id="PS51658">
    <property type="entry name" value="BFN"/>
    <property type="match status" value="1"/>
</dbReference>
<dbReference type="Proteomes" id="UP000253816">
    <property type="component" value="Unassembled WGS sequence"/>
</dbReference>
<dbReference type="InterPro" id="IPR036104">
    <property type="entry name" value="BFN_sf"/>
</dbReference>
<proteinExistence type="predicted"/>
<dbReference type="Gene3D" id="3.10.690.10">
    <property type="entry name" value="Bifunctional nuclease domain"/>
    <property type="match status" value="1"/>
</dbReference>
<dbReference type="PANTHER" id="PTHR15160">
    <property type="entry name" value="VON HIPPEL-LINDAU PROTEIN"/>
    <property type="match status" value="1"/>
</dbReference>
<accession>A0A369KE75</accession>
<name>A0A369KE75_9BACT</name>
<gene>
    <name evidence="2" type="ORF">HAT2_00140</name>
</gene>
<feature type="domain" description="BFN" evidence="1">
    <location>
        <begin position="1"/>
        <end position="152"/>
    </location>
</feature>
<evidence type="ECO:0000313" key="2">
    <source>
        <dbReference type="EMBL" id="RDB31760.1"/>
    </source>
</evidence>
<dbReference type="InterPro" id="IPR003729">
    <property type="entry name" value="Bi_nuclease_dom"/>
</dbReference>
<sequence>MPLSVEELQVEETLEQMPDDLILMKFDRIVPNRAYTVFVLGNEEKQFAIYTEPQIGRMIQMQLAGLSRTRPMTHDLLLLILKGLDVSLLRVVITDMQDTVYFAKLCLEQKQKDLHCLVEIDARPSDCITLAVMMNVPIYCTRELFERVIPFYD</sequence>
<comment type="caution">
    <text evidence="2">The sequence shown here is derived from an EMBL/GenBank/DDBJ whole genome shotgun (WGS) entry which is preliminary data.</text>
</comment>
<dbReference type="SUPFAM" id="SSF103256">
    <property type="entry name" value="Hypothetical protein TM0160"/>
    <property type="match status" value="1"/>
</dbReference>
<reference evidence="2 3" key="1">
    <citation type="submission" date="2018-07" db="EMBL/GenBank/DDBJ databases">
        <title>Comparative genomics of the Candidatus Parilichlamydiaceae reveals evidence of convergent evolution and genome reduction in the phylum Chlamydiae.</title>
        <authorList>
            <person name="Taylor-Brown A."/>
            <person name="Polkinghorne A."/>
        </authorList>
    </citation>
    <scope>NUCLEOTIDE SEQUENCE [LARGE SCALE GENOMIC DNA]</scope>
    <source>
        <strain evidence="2 3">Hat2</strain>
    </source>
</reference>
<dbReference type="Pfam" id="PF02577">
    <property type="entry name" value="BFN_dom"/>
    <property type="match status" value="1"/>
</dbReference>
<dbReference type="PANTHER" id="PTHR15160:SF1">
    <property type="entry name" value="VON HIPPEL-LINDAU DISEASE TUMOR SUPPRESSOR"/>
    <property type="match status" value="1"/>
</dbReference>
<keyword evidence="3" id="KW-1185">Reference proteome</keyword>
<evidence type="ECO:0000259" key="1">
    <source>
        <dbReference type="PROSITE" id="PS51658"/>
    </source>
</evidence>
<dbReference type="GO" id="GO:0004518">
    <property type="term" value="F:nuclease activity"/>
    <property type="evidence" value="ECO:0007669"/>
    <property type="project" value="InterPro"/>
</dbReference>
<evidence type="ECO:0000313" key="3">
    <source>
        <dbReference type="Proteomes" id="UP000253816"/>
    </source>
</evidence>
<dbReference type="AlphaFoldDB" id="A0A369KE75"/>